<dbReference type="PANTHER" id="PTHR46328">
    <property type="entry name" value="FAR-RED IMPAIRED RESPONSIVE (FAR1) FAMILY PROTEIN-RELATED"/>
    <property type="match status" value="1"/>
</dbReference>
<gene>
    <name evidence="2" type="ORF">T459_23305</name>
</gene>
<dbReference type="Gramene" id="PHT72520">
    <property type="protein sequence ID" value="PHT72520"/>
    <property type="gene ID" value="T459_23305"/>
</dbReference>
<dbReference type="InterPro" id="IPR004330">
    <property type="entry name" value="FAR1_DNA_bnd_dom"/>
</dbReference>
<protein>
    <recommendedName>
        <fullName evidence="1">FAR1 domain-containing protein</fullName>
    </recommendedName>
</protein>
<evidence type="ECO:0000313" key="3">
    <source>
        <dbReference type="Proteomes" id="UP000222542"/>
    </source>
</evidence>
<evidence type="ECO:0000259" key="1">
    <source>
        <dbReference type="Pfam" id="PF03101"/>
    </source>
</evidence>
<name>A0A2G2YS00_CAPAN</name>
<keyword evidence="3" id="KW-1185">Reference proteome</keyword>
<dbReference type="PANTHER" id="PTHR46328:SF34">
    <property type="entry name" value="PROTEIN FAR1-RELATED SEQUENCE 5-LIKE"/>
    <property type="match status" value="1"/>
</dbReference>
<sequence>MENASLNDHNNTSHSFKPIKLGMEFDSDEDGFNYYNEYAATIGFSVRKEYANKSKAHGYITSRKFTCYKKGYRGKDKRDMLVKKPRKETRTGCLAHLVVSR</sequence>
<dbReference type="OMA" id="YVHIHIT"/>
<dbReference type="EMBL" id="AYRZ02000009">
    <property type="protein sequence ID" value="PHT72520.1"/>
    <property type="molecule type" value="Genomic_DNA"/>
</dbReference>
<organism evidence="2 3">
    <name type="scientific">Capsicum annuum</name>
    <name type="common">Capsicum pepper</name>
    <dbReference type="NCBI Taxonomy" id="4072"/>
    <lineage>
        <taxon>Eukaryota</taxon>
        <taxon>Viridiplantae</taxon>
        <taxon>Streptophyta</taxon>
        <taxon>Embryophyta</taxon>
        <taxon>Tracheophyta</taxon>
        <taxon>Spermatophyta</taxon>
        <taxon>Magnoliopsida</taxon>
        <taxon>eudicotyledons</taxon>
        <taxon>Gunneridae</taxon>
        <taxon>Pentapetalae</taxon>
        <taxon>asterids</taxon>
        <taxon>lamiids</taxon>
        <taxon>Solanales</taxon>
        <taxon>Solanaceae</taxon>
        <taxon>Solanoideae</taxon>
        <taxon>Capsiceae</taxon>
        <taxon>Capsicum</taxon>
    </lineage>
</organism>
<comment type="caution">
    <text evidence="2">The sequence shown here is derived from an EMBL/GenBank/DDBJ whole genome shotgun (WGS) entry which is preliminary data.</text>
</comment>
<reference evidence="2 3" key="1">
    <citation type="journal article" date="2014" name="Nat. Genet.">
        <title>Genome sequence of the hot pepper provides insights into the evolution of pungency in Capsicum species.</title>
        <authorList>
            <person name="Kim S."/>
            <person name="Park M."/>
            <person name="Yeom S.I."/>
            <person name="Kim Y.M."/>
            <person name="Lee J.M."/>
            <person name="Lee H.A."/>
            <person name="Seo E."/>
            <person name="Choi J."/>
            <person name="Cheong K."/>
            <person name="Kim K.T."/>
            <person name="Jung K."/>
            <person name="Lee G.W."/>
            <person name="Oh S.K."/>
            <person name="Bae C."/>
            <person name="Kim S.B."/>
            <person name="Lee H.Y."/>
            <person name="Kim S.Y."/>
            <person name="Kim M.S."/>
            <person name="Kang B.C."/>
            <person name="Jo Y.D."/>
            <person name="Yang H.B."/>
            <person name="Jeong H.J."/>
            <person name="Kang W.H."/>
            <person name="Kwon J.K."/>
            <person name="Shin C."/>
            <person name="Lim J.Y."/>
            <person name="Park J.H."/>
            <person name="Huh J.H."/>
            <person name="Kim J.S."/>
            <person name="Kim B.D."/>
            <person name="Cohen O."/>
            <person name="Paran I."/>
            <person name="Suh M.C."/>
            <person name="Lee S.B."/>
            <person name="Kim Y.K."/>
            <person name="Shin Y."/>
            <person name="Noh S.J."/>
            <person name="Park J."/>
            <person name="Seo Y.S."/>
            <person name="Kwon S.Y."/>
            <person name="Kim H.A."/>
            <person name="Park J.M."/>
            <person name="Kim H.J."/>
            <person name="Choi S.B."/>
            <person name="Bosland P.W."/>
            <person name="Reeves G."/>
            <person name="Jo S.H."/>
            <person name="Lee B.W."/>
            <person name="Cho H.T."/>
            <person name="Choi H.S."/>
            <person name="Lee M.S."/>
            <person name="Yu Y."/>
            <person name="Do Choi Y."/>
            <person name="Park B.S."/>
            <person name="van Deynze A."/>
            <person name="Ashrafi H."/>
            <person name="Hill T."/>
            <person name="Kim W.T."/>
            <person name="Pai H.S."/>
            <person name="Ahn H.K."/>
            <person name="Yeam I."/>
            <person name="Giovannoni J.J."/>
            <person name="Rose J.K."/>
            <person name="Sorensen I."/>
            <person name="Lee S.J."/>
            <person name="Kim R.W."/>
            <person name="Choi I.Y."/>
            <person name="Choi B.S."/>
            <person name="Lim J.S."/>
            <person name="Lee Y.H."/>
            <person name="Choi D."/>
        </authorList>
    </citation>
    <scope>NUCLEOTIDE SEQUENCE [LARGE SCALE GENOMIC DNA]</scope>
    <source>
        <strain evidence="3">cv. CM334</strain>
    </source>
</reference>
<dbReference type="Proteomes" id="UP000222542">
    <property type="component" value="Unassembled WGS sequence"/>
</dbReference>
<evidence type="ECO:0000313" key="2">
    <source>
        <dbReference type="EMBL" id="PHT72520.1"/>
    </source>
</evidence>
<accession>A0A2G2YS00</accession>
<dbReference type="STRING" id="4072.A0A2G2YS00"/>
<reference evidence="2 3" key="2">
    <citation type="journal article" date="2017" name="Genome Biol.">
        <title>New reference genome sequences of hot pepper reveal the massive evolution of plant disease-resistance genes by retroduplication.</title>
        <authorList>
            <person name="Kim S."/>
            <person name="Park J."/>
            <person name="Yeom S.I."/>
            <person name="Kim Y.M."/>
            <person name="Seo E."/>
            <person name="Kim K.T."/>
            <person name="Kim M.S."/>
            <person name="Lee J.M."/>
            <person name="Cheong K."/>
            <person name="Shin H.S."/>
            <person name="Kim S.B."/>
            <person name="Han K."/>
            <person name="Lee J."/>
            <person name="Park M."/>
            <person name="Lee H.A."/>
            <person name="Lee H.Y."/>
            <person name="Lee Y."/>
            <person name="Oh S."/>
            <person name="Lee J.H."/>
            <person name="Choi E."/>
            <person name="Choi E."/>
            <person name="Lee S.E."/>
            <person name="Jeon J."/>
            <person name="Kim H."/>
            <person name="Choi G."/>
            <person name="Song H."/>
            <person name="Lee J."/>
            <person name="Lee S.C."/>
            <person name="Kwon J.K."/>
            <person name="Lee H.Y."/>
            <person name="Koo N."/>
            <person name="Hong Y."/>
            <person name="Kim R.W."/>
            <person name="Kang W.H."/>
            <person name="Huh J.H."/>
            <person name="Kang B.C."/>
            <person name="Yang T.J."/>
            <person name="Lee Y.H."/>
            <person name="Bennetzen J.L."/>
            <person name="Choi D."/>
        </authorList>
    </citation>
    <scope>NUCLEOTIDE SEQUENCE [LARGE SCALE GENOMIC DNA]</scope>
    <source>
        <strain evidence="3">cv. CM334</strain>
    </source>
</reference>
<feature type="domain" description="FAR1" evidence="1">
    <location>
        <begin position="33"/>
        <end position="100"/>
    </location>
</feature>
<proteinExistence type="predicted"/>
<dbReference type="Pfam" id="PF03101">
    <property type="entry name" value="FAR1"/>
    <property type="match status" value="1"/>
</dbReference>
<dbReference type="AlphaFoldDB" id="A0A2G2YS00"/>